<comment type="caution">
    <text evidence="2">The sequence shown here is derived from an EMBL/GenBank/DDBJ whole genome shotgun (WGS) entry which is preliminary data.</text>
</comment>
<sequence length="81" mass="9042">MNVALRRVGSGQRIKVCRSKYLNNIFEQVHRSVKRRIRPMTGFKSPGPARATLDGMEPAHMIRKGQPGKGYPFAIYASLAA</sequence>
<evidence type="ECO:0000313" key="3">
    <source>
        <dbReference type="Proteomes" id="UP001596353"/>
    </source>
</evidence>
<reference evidence="3" key="1">
    <citation type="journal article" date="2019" name="Int. J. Syst. Evol. Microbiol.">
        <title>The Global Catalogue of Microorganisms (GCM) 10K type strain sequencing project: providing services to taxonomists for standard genome sequencing and annotation.</title>
        <authorList>
            <consortium name="The Broad Institute Genomics Platform"/>
            <consortium name="The Broad Institute Genome Sequencing Center for Infectious Disease"/>
            <person name="Wu L."/>
            <person name="Ma J."/>
        </authorList>
    </citation>
    <scope>NUCLEOTIDE SEQUENCE [LARGE SCALE GENOMIC DNA]</scope>
    <source>
        <strain evidence="3">CCUG 66188</strain>
    </source>
</reference>
<evidence type="ECO:0000259" key="1">
    <source>
        <dbReference type="Pfam" id="PF13610"/>
    </source>
</evidence>
<accession>A0ABW2B8W7</accession>
<dbReference type="EMBL" id="JBHSWG010000003">
    <property type="protein sequence ID" value="MFC6762036.1"/>
    <property type="molecule type" value="Genomic_DNA"/>
</dbReference>
<dbReference type="Pfam" id="PF13610">
    <property type="entry name" value="DDE_Tnp_IS240"/>
    <property type="match status" value="1"/>
</dbReference>
<gene>
    <name evidence="2" type="ORF">ACFQFQ_25035</name>
</gene>
<keyword evidence="3" id="KW-1185">Reference proteome</keyword>
<dbReference type="InterPro" id="IPR032874">
    <property type="entry name" value="DDE_dom"/>
</dbReference>
<feature type="domain" description="DDE" evidence="1">
    <location>
        <begin position="12"/>
        <end position="66"/>
    </location>
</feature>
<proteinExistence type="predicted"/>
<protein>
    <submittedName>
        <fullName evidence="2">DDE-type integrase/transposase/recombinase</fullName>
    </submittedName>
</protein>
<name>A0ABW2B8W7_9RHOB</name>
<evidence type="ECO:0000313" key="2">
    <source>
        <dbReference type="EMBL" id="MFC6762036.1"/>
    </source>
</evidence>
<organism evidence="2 3">
    <name type="scientific">Sulfitobacter porphyrae</name>
    <dbReference type="NCBI Taxonomy" id="1246864"/>
    <lineage>
        <taxon>Bacteria</taxon>
        <taxon>Pseudomonadati</taxon>
        <taxon>Pseudomonadota</taxon>
        <taxon>Alphaproteobacteria</taxon>
        <taxon>Rhodobacterales</taxon>
        <taxon>Roseobacteraceae</taxon>
        <taxon>Sulfitobacter</taxon>
    </lineage>
</organism>
<dbReference type="Proteomes" id="UP001596353">
    <property type="component" value="Unassembled WGS sequence"/>
</dbReference>